<organism evidence="1 2">
    <name type="scientific">Caballeronia glathei</name>
    <dbReference type="NCBI Taxonomy" id="60547"/>
    <lineage>
        <taxon>Bacteria</taxon>
        <taxon>Pseudomonadati</taxon>
        <taxon>Pseudomonadota</taxon>
        <taxon>Betaproteobacteria</taxon>
        <taxon>Burkholderiales</taxon>
        <taxon>Burkholderiaceae</taxon>
        <taxon>Caballeronia</taxon>
    </lineage>
</organism>
<proteinExistence type="predicted"/>
<dbReference type="Proteomes" id="UP000027466">
    <property type="component" value="Unassembled WGS sequence"/>
</dbReference>
<accession>A0A069PLV7</accession>
<name>A0A069PLV7_9BURK</name>
<dbReference type="RefSeq" id="WP_063741074.1">
    <property type="nucleotide sequence ID" value="NZ_CADFFX010000012.1"/>
</dbReference>
<dbReference type="EMBL" id="JFHC01000034">
    <property type="protein sequence ID" value="KDR40909.1"/>
    <property type="molecule type" value="Genomic_DNA"/>
</dbReference>
<evidence type="ECO:0000313" key="2">
    <source>
        <dbReference type="Proteomes" id="UP000027466"/>
    </source>
</evidence>
<keyword evidence="2" id="KW-1185">Reference proteome</keyword>
<gene>
    <name evidence="1" type="ORF">BG61_22305</name>
</gene>
<sequence length="123" mass="14690">MNMRKVARRMFVMLCAAWFLWIIFWLFCRPIVVLHYAADARGPVVYFFNEDNHTKKEEIKPGQVKRIYTDFFQNRDFSMILSLPYSSRDGVDLIPPFSRVDIYINANAKVERVGKKHGFFERF</sequence>
<comment type="caution">
    <text evidence="1">The sequence shown here is derived from an EMBL/GenBank/DDBJ whole genome shotgun (WGS) entry which is preliminary data.</text>
</comment>
<evidence type="ECO:0000313" key="1">
    <source>
        <dbReference type="EMBL" id="KDR40909.1"/>
    </source>
</evidence>
<dbReference type="AlphaFoldDB" id="A0A069PLV7"/>
<protein>
    <submittedName>
        <fullName evidence="1">Uncharacterized protein</fullName>
    </submittedName>
</protein>
<reference evidence="1 2" key="1">
    <citation type="submission" date="2014-03" db="EMBL/GenBank/DDBJ databases">
        <title>Draft Genome Sequences of Four Burkholderia Strains.</title>
        <authorList>
            <person name="Liu X.Y."/>
            <person name="Li C.X."/>
            <person name="Xu J.H."/>
        </authorList>
    </citation>
    <scope>NUCLEOTIDE SEQUENCE [LARGE SCALE GENOMIC DNA]</scope>
    <source>
        <strain evidence="1 2">DSM 50014</strain>
    </source>
</reference>